<name>A0A6L5Y3E5_9FIRM</name>
<dbReference type="GeneID" id="303113937"/>
<evidence type="ECO:0000313" key="2">
    <source>
        <dbReference type="Proteomes" id="UP000474676"/>
    </source>
</evidence>
<keyword evidence="2" id="KW-1185">Reference proteome</keyword>
<comment type="caution">
    <text evidence="1">The sequence shown here is derived from an EMBL/GenBank/DDBJ whole genome shotgun (WGS) entry which is preliminary data.</text>
</comment>
<evidence type="ECO:0000313" key="1">
    <source>
        <dbReference type="EMBL" id="MST50955.1"/>
    </source>
</evidence>
<dbReference type="Proteomes" id="UP000474676">
    <property type="component" value="Unassembled WGS sequence"/>
</dbReference>
<dbReference type="AlphaFoldDB" id="A0A6L5Y3E5"/>
<dbReference type="RefSeq" id="WP_154573431.1">
    <property type="nucleotide sequence ID" value="NZ_JAQXGS010000146.1"/>
</dbReference>
<gene>
    <name evidence="1" type="ORF">FYJ64_01240</name>
</gene>
<dbReference type="EMBL" id="VUMZ01000001">
    <property type="protein sequence ID" value="MST50955.1"/>
    <property type="molecule type" value="Genomic_DNA"/>
</dbReference>
<sequence>MEKVFGKKSRMLSLLIVLLLLFVTTTEGFAITAESEEEKACEKQAQIIENMTSKNLVNDDVYETKNAFIADGYSSEIIIPKDGDDVIELNDGEGETLEFRLPEEAKGTKGLLSESGMMVYNCEKDVSVAVQPLTEQVGDEQIDSVRALITISKETAPHEYDFEFDLQDGEKLVTAKEYLGADYDTGEAYVVDSDNQIVSVIDPAWAKDANGNSISTHYDVRGNSLIQIVNFDENTAFPVVADPTAWQITKCAGAIGWVVGSTVFAAAKIAKIKKYIKALGGVKKSASKLIGIIKKAKAIAKKHNTSTVKVLRRAKYSKELWEGVGKTLMNFGAAVLGIDAVVDQCSF</sequence>
<organism evidence="1 2">
    <name type="scientific">Hornefia butyriciproducens</name>
    <dbReference type="NCBI Taxonomy" id="2652293"/>
    <lineage>
        <taxon>Bacteria</taxon>
        <taxon>Bacillati</taxon>
        <taxon>Bacillota</taxon>
        <taxon>Clostridia</taxon>
        <taxon>Peptostreptococcales</taxon>
        <taxon>Anaerovoracaceae</taxon>
        <taxon>Hornefia</taxon>
    </lineage>
</organism>
<proteinExistence type="predicted"/>
<reference evidence="1 2" key="1">
    <citation type="submission" date="2019-08" db="EMBL/GenBank/DDBJ databases">
        <title>In-depth cultivation of the pig gut microbiome towards novel bacterial diversity and tailored functional studies.</title>
        <authorList>
            <person name="Wylensek D."/>
            <person name="Hitch T.C.A."/>
            <person name="Clavel T."/>
        </authorList>
    </citation>
    <scope>NUCLEOTIDE SEQUENCE [LARGE SCALE GENOMIC DNA]</scope>
    <source>
        <strain evidence="1 2">WCA-MUC-591-APC-3H</strain>
    </source>
</reference>
<protein>
    <submittedName>
        <fullName evidence="1">Uncharacterized protein</fullName>
    </submittedName>
</protein>
<accession>A0A6L5Y3E5</accession>